<proteinExistence type="predicted"/>
<gene>
    <name evidence="1" type="ORF">FYK34_03245</name>
</gene>
<reference evidence="1 2" key="1">
    <citation type="submission" date="2019-08" db="EMBL/GenBank/DDBJ databases">
        <title>Chromobacterium paludis, a novel bacterium isolated from a Maryland marsh pond.</title>
        <authorList>
            <person name="Blackburn M.B."/>
            <person name="Gundersen-Rindal D.E."/>
        </authorList>
    </citation>
    <scope>NUCLEOTIDE SEQUENCE [LARGE SCALE GENOMIC DNA]</scope>
    <source>
        <strain evidence="2">IIBBL 257-1</strain>
    </source>
</reference>
<organism evidence="1 2">
    <name type="scientific">Chromobacterium paludis</name>
    <dbReference type="NCBI Taxonomy" id="2605945"/>
    <lineage>
        <taxon>Bacteria</taxon>
        <taxon>Pseudomonadati</taxon>
        <taxon>Pseudomonadota</taxon>
        <taxon>Betaproteobacteria</taxon>
        <taxon>Neisseriales</taxon>
        <taxon>Chromobacteriaceae</taxon>
        <taxon>Chromobacterium</taxon>
    </lineage>
</organism>
<dbReference type="Proteomes" id="UP000322079">
    <property type="component" value="Chromosome"/>
</dbReference>
<name>A0A5C1DD37_9NEIS</name>
<evidence type="ECO:0000313" key="1">
    <source>
        <dbReference type="EMBL" id="QEL54646.1"/>
    </source>
</evidence>
<sequence length="149" mass="15815">MDRLQIPLLINYASNPNCLGVARLAAGGIVGHERLGGETLCAATLSLLLDMARINVGVIHDVIGLTVELKKRGWNVIRTPDTAEAGNDMLSSGDIGVLIGSEYKHIYLVVNAGNPSRPEVADSQSLSPHPQWVNGGSSVPQTSFFLRAS</sequence>
<dbReference type="AlphaFoldDB" id="A0A5C1DD37"/>
<keyword evidence="2" id="KW-1185">Reference proteome</keyword>
<dbReference type="RefSeq" id="WP_149295029.1">
    <property type="nucleotide sequence ID" value="NZ_CP043473.1"/>
</dbReference>
<dbReference type="KEGG" id="chrm:FYK34_03245"/>
<protein>
    <submittedName>
        <fullName evidence="1">Uncharacterized protein</fullName>
    </submittedName>
</protein>
<accession>A0A5C1DD37</accession>
<evidence type="ECO:0000313" key="2">
    <source>
        <dbReference type="Proteomes" id="UP000322079"/>
    </source>
</evidence>
<dbReference type="EMBL" id="CP043473">
    <property type="protein sequence ID" value="QEL54646.1"/>
    <property type="molecule type" value="Genomic_DNA"/>
</dbReference>